<comment type="similarity">
    <text evidence="1 11 13">Belongs to the ApbE family.</text>
</comment>
<keyword evidence="13" id="KW-0997">Cell inner membrane</keyword>
<reference evidence="14 15" key="1">
    <citation type="submission" date="2018-07" db="EMBL/GenBank/DDBJ databases">
        <title>Genomic Encyclopedia of Type Strains, Phase IV (KMG-IV): sequencing the most valuable type-strain genomes for metagenomic binning, comparative biology and taxonomic classification.</title>
        <authorList>
            <person name="Goeker M."/>
        </authorList>
    </citation>
    <scope>NUCLEOTIDE SEQUENCE [LARGE SCALE GENOMIC DNA]</scope>
    <source>
        <strain evidence="14 15">DSM 26407</strain>
    </source>
</reference>
<evidence type="ECO:0000256" key="8">
    <source>
        <dbReference type="ARBA" id="ARBA00022842"/>
    </source>
</evidence>
<evidence type="ECO:0000256" key="2">
    <source>
        <dbReference type="ARBA" id="ARBA00011955"/>
    </source>
</evidence>
<evidence type="ECO:0000256" key="9">
    <source>
        <dbReference type="ARBA" id="ARBA00031306"/>
    </source>
</evidence>
<feature type="binding site" evidence="12">
    <location>
        <position position="287"/>
    </location>
    <ligand>
        <name>Mg(2+)</name>
        <dbReference type="ChEBI" id="CHEBI:18420"/>
    </ligand>
</feature>
<dbReference type="PANTHER" id="PTHR30040:SF2">
    <property type="entry name" value="FAD:PROTEIN FMN TRANSFERASE"/>
    <property type="match status" value="1"/>
</dbReference>
<dbReference type="PIRSF" id="PIRSF006268">
    <property type="entry name" value="ApbE"/>
    <property type="match status" value="1"/>
</dbReference>
<evidence type="ECO:0000313" key="14">
    <source>
        <dbReference type="EMBL" id="RCX30337.1"/>
    </source>
</evidence>
<evidence type="ECO:0000256" key="10">
    <source>
        <dbReference type="ARBA" id="ARBA00048540"/>
    </source>
</evidence>
<keyword evidence="15" id="KW-1185">Reference proteome</keyword>
<dbReference type="GO" id="GO:0016740">
    <property type="term" value="F:transferase activity"/>
    <property type="evidence" value="ECO:0007669"/>
    <property type="project" value="UniProtKB-UniRule"/>
</dbReference>
<keyword evidence="7 11" id="KW-0274">FAD</keyword>
<evidence type="ECO:0000256" key="13">
    <source>
        <dbReference type="RuleBase" id="RU363002"/>
    </source>
</evidence>
<dbReference type="GO" id="GO:0046872">
    <property type="term" value="F:metal ion binding"/>
    <property type="evidence" value="ECO:0007669"/>
    <property type="project" value="UniProtKB-UniRule"/>
</dbReference>
<dbReference type="SUPFAM" id="SSF143631">
    <property type="entry name" value="ApbE-like"/>
    <property type="match status" value="1"/>
</dbReference>
<gene>
    <name evidence="14" type="ORF">DFQ59_105171</name>
</gene>
<evidence type="ECO:0000256" key="6">
    <source>
        <dbReference type="ARBA" id="ARBA00022723"/>
    </source>
</evidence>
<dbReference type="PROSITE" id="PS51257">
    <property type="entry name" value="PROKAR_LIPOPROTEIN"/>
    <property type="match status" value="1"/>
</dbReference>
<evidence type="ECO:0000256" key="5">
    <source>
        <dbReference type="ARBA" id="ARBA00022679"/>
    </source>
</evidence>
<feature type="binding site" evidence="12">
    <location>
        <position position="283"/>
    </location>
    <ligand>
        <name>Mg(2+)</name>
        <dbReference type="ChEBI" id="CHEBI:18420"/>
    </ligand>
</feature>
<evidence type="ECO:0000256" key="7">
    <source>
        <dbReference type="ARBA" id="ARBA00022827"/>
    </source>
</evidence>
<comment type="cofactor">
    <cofactor evidence="12">
        <name>Mg(2+)</name>
        <dbReference type="ChEBI" id="CHEBI:18420"/>
    </cofactor>
    <cofactor evidence="12">
        <name>Mn(2+)</name>
        <dbReference type="ChEBI" id="CHEBI:29035"/>
    </cofactor>
    <text evidence="12">Magnesium. Can also use manganese.</text>
</comment>
<feature type="binding site" evidence="12">
    <location>
        <position position="172"/>
    </location>
    <ligand>
        <name>Mg(2+)</name>
        <dbReference type="ChEBI" id="CHEBI:18420"/>
    </ligand>
</feature>
<keyword evidence="13" id="KW-0472">Membrane</keyword>
<dbReference type="Proteomes" id="UP000252707">
    <property type="component" value="Unassembled WGS sequence"/>
</dbReference>
<protein>
    <recommendedName>
        <fullName evidence="3 11">FAD:protein FMN transferase</fullName>
        <ecNumber evidence="2 11">2.7.1.180</ecNumber>
    </recommendedName>
    <alternativeName>
        <fullName evidence="9 11">Flavin transferase</fullName>
    </alternativeName>
</protein>
<evidence type="ECO:0000256" key="12">
    <source>
        <dbReference type="PIRSR" id="PIRSR006268-2"/>
    </source>
</evidence>
<comment type="function">
    <text evidence="13">Flavin transferase that catalyzes the transfer of the FMN moiety of FAD and its covalent binding to the hydroxyl group of a threonine residue in a target flavoprotein.</text>
</comment>
<proteinExistence type="inferred from homology"/>
<evidence type="ECO:0000256" key="11">
    <source>
        <dbReference type="PIRNR" id="PIRNR006268"/>
    </source>
</evidence>
<evidence type="ECO:0000256" key="3">
    <source>
        <dbReference type="ARBA" id="ARBA00016337"/>
    </source>
</evidence>
<keyword evidence="13" id="KW-1003">Cell membrane</keyword>
<comment type="subcellular location">
    <subcellularLocation>
        <location evidence="13">Cell inner membrane</location>
        <topology evidence="13">Lipid-anchor</topology>
        <orientation evidence="13">Periplasmic side</orientation>
    </subcellularLocation>
</comment>
<organism evidence="14 15">
    <name type="scientific">Thioalbus denitrificans</name>
    <dbReference type="NCBI Taxonomy" id="547122"/>
    <lineage>
        <taxon>Bacteria</taxon>
        <taxon>Pseudomonadati</taxon>
        <taxon>Pseudomonadota</taxon>
        <taxon>Gammaproteobacteria</taxon>
        <taxon>Chromatiales</taxon>
        <taxon>Ectothiorhodospiraceae</taxon>
        <taxon>Thioalbus</taxon>
    </lineage>
</organism>
<keyword evidence="5 11" id="KW-0808">Transferase</keyword>
<dbReference type="GO" id="GO:0005886">
    <property type="term" value="C:plasma membrane"/>
    <property type="evidence" value="ECO:0007669"/>
    <property type="project" value="UniProtKB-SubCell"/>
</dbReference>
<comment type="catalytic activity">
    <reaction evidence="10 11 13">
        <text>L-threonyl-[protein] + FAD = FMN-L-threonyl-[protein] + AMP + H(+)</text>
        <dbReference type="Rhea" id="RHEA:36847"/>
        <dbReference type="Rhea" id="RHEA-COMP:11060"/>
        <dbReference type="Rhea" id="RHEA-COMP:11061"/>
        <dbReference type="ChEBI" id="CHEBI:15378"/>
        <dbReference type="ChEBI" id="CHEBI:30013"/>
        <dbReference type="ChEBI" id="CHEBI:57692"/>
        <dbReference type="ChEBI" id="CHEBI:74257"/>
        <dbReference type="ChEBI" id="CHEBI:456215"/>
        <dbReference type="EC" id="2.7.1.180"/>
    </reaction>
</comment>
<dbReference type="Gene3D" id="3.10.520.10">
    <property type="entry name" value="ApbE-like domains"/>
    <property type="match status" value="1"/>
</dbReference>
<dbReference type="AlphaFoldDB" id="A0A369CCI8"/>
<keyword evidence="8 11" id="KW-0460">Magnesium</keyword>
<dbReference type="PANTHER" id="PTHR30040">
    <property type="entry name" value="THIAMINE BIOSYNTHESIS LIPOPROTEIN APBE"/>
    <property type="match status" value="1"/>
</dbReference>
<dbReference type="InterPro" id="IPR024932">
    <property type="entry name" value="ApbE"/>
</dbReference>
<evidence type="ECO:0000313" key="15">
    <source>
        <dbReference type="Proteomes" id="UP000252707"/>
    </source>
</evidence>
<keyword evidence="6 11" id="KW-0479">Metal-binding</keyword>
<sequence>MMRRALLPALLLLLSACTPRPEPLYETRVLAFGTLIDLTVYGAPRELAEAAAARMSRELTLMNDAWHAWRPSTLGEFNARCAGGEPFTADPGLLPLIRLSHDLAEASGELFNPAASRLFALWGFHSDDPHGPPPAAAAVAELVAQHPSMADVHIEGGTVQCTNPAVKLDLGGIAKGYGVDRIIDMLREMGIENAIINGGGGLRAIGRHGERPWRIGIRDPRGPGSIAAVEVSGDESVFTSGDYERYYEHEGRRYHHIIDPRSGYPAAGTRSVTVIADNGTLADAAATALVVAGPEGWQSVARDMGIHYVMLIDSEGTVHMNPAMAERVSFVNDPPPRVIISAPL</sequence>
<dbReference type="Pfam" id="PF02424">
    <property type="entry name" value="ApbE"/>
    <property type="match status" value="1"/>
</dbReference>
<accession>A0A369CCI8</accession>
<dbReference type="EMBL" id="QPJY01000005">
    <property type="protein sequence ID" value="RCX30337.1"/>
    <property type="molecule type" value="Genomic_DNA"/>
</dbReference>
<evidence type="ECO:0000256" key="1">
    <source>
        <dbReference type="ARBA" id="ARBA00008282"/>
    </source>
</evidence>
<evidence type="ECO:0000256" key="4">
    <source>
        <dbReference type="ARBA" id="ARBA00022630"/>
    </source>
</evidence>
<keyword evidence="13 14" id="KW-0449">Lipoprotein</keyword>
<comment type="caution">
    <text evidence="14">The sequence shown here is derived from an EMBL/GenBank/DDBJ whole genome shotgun (WGS) entry which is preliminary data.</text>
</comment>
<dbReference type="EC" id="2.7.1.180" evidence="2 11"/>
<keyword evidence="4 11" id="KW-0285">Flavoprotein</keyword>
<name>A0A369CCI8_9GAMM</name>
<dbReference type="InterPro" id="IPR003374">
    <property type="entry name" value="ApbE-like_sf"/>
</dbReference>